<organism evidence="6 7">
    <name type="scientific">Streptomyces umbrinus</name>
    <dbReference type="NCBI Taxonomy" id="67370"/>
    <lineage>
        <taxon>Bacteria</taxon>
        <taxon>Bacillati</taxon>
        <taxon>Actinomycetota</taxon>
        <taxon>Actinomycetes</taxon>
        <taxon>Kitasatosporales</taxon>
        <taxon>Streptomycetaceae</taxon>
        <taxon>Streptomyces</taxon>
        <taxon>Streptomyces phaeochromogenes group</taxon>
    </lineage>
</organism>
<dbReference type="InterPro" id="IPR010071">
    <property type="entry name" value="AA_adenyl_dom"/>
</dbReference>
<evidence type="ECO:0000313" key="7">
    <source>
        <dbReference type="Proteomes" id="UP001230328"/>
    </source>
</evidence>
<dbReference type="SUPFAM" id="SSF56601">
    <property type="entry name" value="beta-lactamase/transpeptidase-like"/>
    <property type="match status" value="1"/>
</dbReference>
<dbReference type="SUPFAM" id="SSF56801">
    <property type="entry name" value="Acetyl-CoA synthetase-like"/>
    <property type="match status" value="2"/>
</dbReference>
<dbReference type="Pfam" id="PF00668">
    <property type="entry name" value="Condensation"/>
    <property type="match status" value="2"/>
</dbReference>
<dbReference type="Gene3D" id="3.30.559.10">
    <property type="entry name" value="Chloramphenicol acetyltransferase-like domain"/>
    <property type="match status" value="2"/>
</dbReference>
<dbReference type="PANTHER" id="PTHR45527:SF1">
    <property type="entry name" value="FATTY ACID SYNTHASE"/>
    <property type="match status" value="1"/>
</dbReference>
<protein>
    <submittedName>
        <fullName evidence="6">Amino acid adenylation domain-containing protein</fullName>
    </submittedName>
</protein>
<feature type="region of interest" description="Disordered" evidence="4">
    <location>
        <begin position="1"/>
        <end position="51"/>
    </location>
</feature>
<feature type="domain" description="Carrier" evidence="5">
    <location>
        <begin position="2070"/>
        <end position="2144"/>
    </location>
</feature>
<dbReference type="Gene3D" id="3.40.50.1820">
    <property type="entry name" value="alpha/beta hydrolase"/>
    <property type="match status" value="1"/>
</dbReference>
<sequence>MDDTGSPGPSTTDELRAELLRRRLAGRPRRDRPPVVTPRADRPGPLPLSAGQRQMWFHNRLRPDSDEYLVTLALRLTGTLDVPALRHAWDGVLARHEILRTRYRLRDGSPEQVIDPATAGTLTLEDLTALPAPHRESTVLERIAHEGARPMDLEREWPVRGTLLRCAPEEHVLVLIVHHIACDAWSTAVFAQELGALYRHGTSDGDPLPPATQYADYALWEHERALRGEFDGHLAHWRRLLDGLTPLDLPADRRRPAVRGDDAGTVTRRLPDRTAAAVRETAARAGTTPFGVLLTAFQALLARYTGRDDITVGTVSSLRGRPEWARMMGYGVNSLVVRTRWDGDPTFAKLLENVRQTVLDAFDHQDVPFPLLVAELEPDRDLSRTPLFQTLFTLRPQTVTDFGLPGVASVPVRPPRARARFDLSLVVDEAPDGAFTARLEYATELFDRATAERMLAQYVRLLEAATAHPDAPLSALDLLDEADRARLTAPPARPDTDTRPIHRAFEEQAARTPDATAVSYGHERLAYAELNARANRVARLLRARGAGPGSLVGVLLDRGTDLLPALLGILKSGAAYVPLDPAAPAARLELVLADTGAPLVLTDSAHGERLTGRYAGLILDLDRERSRLESLSAADLGPAAHLDDRAYVIYTSGSTGRPKGVEVTHRNVRRLLATAREHLAFDEHDVWTLFHSHAFDVSVFEMWGALLHGGRLVVVPLDTARSPDDLIDLLAAERVTVLSQTPSAFRGPVSAAADGDPRLGRLALRAVVCAGEQLGIPELGPWFDRMDPDRTSVLNMYGITETTVHATCHRVTRTDVDSGAGNPVGHPLADLAVRLLDPHGAPVPAGVPGEIHVSGPGVARGYLGRPRLTAERFVPDPYGPPGSRMYRSGDLARHRTDGVLEFLGRIDDQVKIRGFRVEPGEVETVLAAHPAVREAAVVVQEDGPGGKRLVGYVVPAGQGDIAVSELRRHLRAALPEYMVPSALVPMSGLPLTPNGKLDKRALPAPDDAPHRPDTDEASRAPRTAAEREFAAVWREVLGLERLGVEDSFFDLGGDSIRAVTLVGALRAAGYDVTIRDVFDHRTVAGMCAVAGTRAPASAGAAVLPFELVGAEDRERLPDALVDAYPMTRAQVGMVVDMLGHDRHNTYQNVATTRMRDTGPFSLPALHAAARTVTARHDVLRTSFDLHSCSVPMQLVHSSADVPVEVRDLRGIDADAVRASLHRFHDEDRARRFDLAVPPLLRLTVHRTDDGWWLSASEFHGILEGWSYHSLLRELLDCYRDIRESGAPGPYRAPGVRFADSVAGELRALDSAPARAYWTRTVSGHPAFELPPHWGEPDRPREDFWVRAPFDDLEEKLRALAADAGASLKSVLVAAHGTVLSRLGGGPRFTGGVVVHTRPETVGADRVHGMHLNTVPFVFRRPAGTWRELVREAFEQEAELWPYRQFPMPEMREDAQGPRLVNVVLNHVDFARLESDAVDMDSVMAPGTTEFDLAVTTVRRHIGLKTNTTVLTRERAERIARLYRRVLEAMAADPGGDATETFLEAGEEEAVRRTGGTKSAADAPSVLALFESRVASCPDAAAVVRGVERVSYAELDARARRLAHALRERGVRPESRVAVLLDRGPDLIAALLAVWKAGGAYVPIDPSYPAARVASIVAGSGAAVAVTSSAYAERFTDTDTVVTDAASAGRSAGHPAGRTAQEPGPVRHAGAPGTLAYVIFTSGSTGTPKGVEVTHGSLAHHVAWAARELASLGEGGAPLFSSVAYDLVVPNLWAPLVSGQPVHTVPQDTGPARLGDELAAGAPYSFVKLTPGHLGLLAEQFTPAQAAGLAGVLVVAGEPLHGSVVRRWRELAPGARLVNEYGPTETCVGTTVHELADLVPDDDVVPIGKPLPGATVHVLDESLRQVLPGVPGELYAGGTGVARGYTGRPGLTAERFLPDPFGPPGARLYRTGDLVRQLPDGTLEFLGRTDDQVKIRGHRVEPGEVRAALAGHPGVRDAYVTAHEGELAAYVTPAVPEDLTAHLARLLPEHMVPATFTALPTLPLTANGKVDRTALPAPARAGRADDDHHVAPRTPTEKRVARIWRDALGVERVGVRDGFVGLGGHSLKLITVLAEARRAGLPLTLRMLYEYGTLEELAAALDALPPVRRAPEASAPAPVRDTGARPAFDEDDLLAAMDRHRVPGVAVALLHDGEAVSARGYGVTAADGGPVTCRTPFRVGSLSKHVTALAVLGLAAQGVLGLDSDVNRYLTSWRVPGRSPVTIRDLMSHRSGLGTVPVTHYHPADPIPTLPQLLDGLPPADHPPVRAEFPAGQVFRKSGVNFSVLELLLQDVTGETFPDLAERLVLGPLGMTDSSFDQWYPQRSATPTATGHDVHGTPLAGGWRVRAEAASGGLWSSALDLAKVAAEIRRARLGRPGAVLLTRPLARQLLTVTHPGSFYGLGTVVDDTGSGTEYGHGGRTAGFRAGAFTRLDTGTGFVVLTNAESGQALGTFVADALRRRDGDGAATRQWPGDATRPVDDEA</sequence>
<evidence type="ECO:0000256" key="1">
    <source>
        <dbReference type="ARBA" id="ARBA00001957"/>
    </source>
</evidence>
<dbReference type="CDD" id="cd19531">
    <property type="entry name" value="LCL_NRPS-like"/>
    <property type="match status" value="1"/>
</dbReference>
<proteinExistence type="predicted"/>
<dbReference type="NCBIfam" id="TIGR01733">
    <property type="entry name" value="AA-adenyl-dom"/>
    <property type="match status" value="2"/>
</dbReference>
<keyword evidence="2" id="KW-0596">Phosphopantetheine</keyword>
<dbReference type="InterPro" id="IPR023213">
    <property type="entry name" value="CAT-like_dom_sf"/>
</dbReference>
<dbReference type="PROSITE" id="PS50075">
    <property type="entry name" value="CARRIER"/>
    <property type="match status" value="2"/>
</dbReference>
<dbReference type="InterPro" id="IPR001242">
    <property type="entry name" value="Condensation_dom"/>
</dbReference>
<dbReference type="RefSeq" id="WP_307522254.1">
    <property type="nucleotide sequence ID" value="NZ_JAUSZI010000002.1"/>
</dbReference>
<dbReference type="Gene3D" id="3.40.50.12780">
    <property type="entry name" value="N-terminal domain of ligase-like"/>
    <property type="match status" value="1"/>
</dbReference>
<feature type="domain" description="Carrier" evidence="5">
    <location>
        <begin position="1020"/>
        <end position="1094"/>
    </location>
</feature>
<dbReference type="InterPro" id="IPR042099">
    <property type="entry name" value="ANL_N_sf"/>
</dbReference>
<dbReference type="Gene3D" id="2.30.38.10">
    <property type="entry name" value="Luciferase, Domain 3"/>
    <property type="match status" value="1"/>
</dbReference>
<dbReference type="CDD" id="cd17643">
    <property type="entry name" value="A_NRPS_Cytc1-like"/>
    <property type="match status" value="1"/>
</dbReference>
<dbReference type="SUPFAM" id="SSF52777">
    <property type="entry name" value="CoA-dependent acyltransferases"/>
    <property type="match status" value="4"/>
</dbReference>
<name>A0ABU0SUF0_9ACTN</name>
<dbReference type="InterPro" id="IPR006162">
    <property type="entry name" value="Ppantetheine_attach_site"/>
</dbReference>
<dbReference type="Gene3D" id="3.30.559.30">
    <property type="entry name" value="Nonribosomal peptide synthetase, condensation domain"/>
    <property type="match status" value="2"/>
</dbReference>
<evidence type="ECO:0000313" key="6">
    <source>
        <dbReference type="EMBL" id="MDQ1026932.1"/>
    </source>
</evidence>
<dbReference type="InterPro" id="IPR001466">
    <property type="entry name" value="Beta-lactam-related"/>
</dbReference>
<dbReference type="PROSITE" id="PS00012">
    <property type="entry name" value="PHOSPHOPANTETHEINE"/>
    <property type="match status" value="2"/>
</dbReference>
<dbReference type="PANTHER" id="PTHR45527">
    <property type="entry name" value="NONRIBOSOMAL PEPTIDE SYNTHETASE"/>
    <property type="match status" value="1"/>
</dbReference>
<dbReference type="InterPro" id="IPR036736">
    <property type="entry name" value="ACP-like_sf"/>
</dbReference>
<keyword evidence="7" id="KW-1185">Reference proteome</keyword>
<dbReference type="EMBL" id="JAUSZI010000002">
    <property type="protein sequence ID" value="MDQ1026932.1"/>
    <property type="molecule type" value="Genomic_DNA"/>
</dbReference>
<dbReference type="Gene3D" id="3.30.300.30">
    <property type="match status" value="2"/>
</dbReference>
<dbReference type="SUPFAM" id="SSF47336">
    <property type="entry name" value="ACP-like"/>
    <property type="match status" value="2"/>
</dbReference>
<dbReference type="Pfam" id="PF00550">
    <property type="entry name" value="PP-binding"/>
    <property type="match status" value="2"/>
</dbReference>
<evidence type="ECO:0000256" key="3">
    <source>
        <dbReference type="ARBA" id="ARBA00022553"/>
    </source>
</evidence>
<dbReference type="InterPro" id="IPR020806">
    <property type="entry name" value="PKS_PP-bd"/>
</dbReference>
<evidence type="ECO:0000256" key="4">
    <source>
        <dbReference type="SAM" id="MobiDB-lite"/>
    </source>
</evidence>
<feature type="region of interest" description="Disordered" evidence="4">
    <location>
        <begin position="2502"/>
        <end position="2521"/>
    </location>
</feature>
<feature type="region of interest" description="Disordered" evidence="4">
    <location>
        <begin position="994"/>
        <end position="1023"/>
    </location>
</feature>
<dbReference type="SMART" id="SM00823">
    <property type="entry name" value="PKS_PP"/>
    <property type="match status" value="2"/>
</dbReference>
<dbReference type="InterPro" id="IPR025110">
    <property type="entry name" value="AMP-bd_C"/>
</dbReference>
<dbReference type="InterPro" id="IPR045851">
    <property type="entry name" value="AMP-bd_C_sf"/>
</dbReference>
<feature type="compositionally biased region" description="Basic and acidic residues" evidence="4">
    <location>
        <begin position="996"/>
        <end position="1023"/>
    </location>
</feature>
<dbReference type="InterPro" id="IPR020845">
    <property type="entry name" value="AMP-binding_CS"/>
</dbReference>
<gene>
    <name evidence="6" type="ORF">QF035_004514</name>
</gene>
<dbReference type="InterPro" id="IPR009081">
    <property type="entry name" value="PP-bd_ACP"/>
</dbReference>
<dbReference type="InterPro" id="IPR012338">
    <property type="entry name" value="Beta-lactam/transpept-like"/>
</dbReference>
<dbReference type="Pfam" id="PF00144">
    <property type="entry name" value="Beta-lactamase"/>
    <property type="match status" value="1"/>
</dbReference>
<accession>A0ABU0SUF0</accession>
<dbReference type="Pfam" id="PF00501">
    <property type="entry name" value="AMP-binding"/>
    <property type="match status" value="2"/>
</dbReference>
<dbReference type="Gene3D" id="3.40.50.980">
    <property type="match status" value="2"/>
</dbReference>
<dbReference type="InterPro" id="IPR000873">
    <property type="entry name" value="AMP-dep_synth/lig_dom"/>
</dbReference>
<dbReference type="Gene3D" id="3.40.710.10">
    <property type="entry name" value="DD-peptidase/beta-lactamase superfamily"/>
    <property type="match status" value="1"/>
</dbReference>
<evidence type="ECO:0000259" key="5">
    <source>
        <dbReference type="PROSITE" id="PS50075"/>
    </source>
</evidence>
<dbReference type="Proteomes" id="UP001230328">
    <property type="component" value="Unassembled WGS sequence"/>
</dbReference>
<reference evidence="6 7" key="1">
    <citation type="submission" date="2023-07" db="EMBL/GenBank/DDBJ databases">
        <title>Comparative genomics of wheat-associated soil bacteria to identify genetic determinants of phenazine resistance.</title>
        <authorList>
            <person name="Mouncey N."/>
        </authorList>
    </citation>
    <scope>NUCLEOTIDE SEQUENCE [LARGE SCALE GENOMIC DNA]</scope>
    <source>
        <strain evidence="6 7">V2I4</strain>
    </source>
</reference>
<dbReference type="PROSITE" id="PS00455">
    <property type="entry name" value="AMP_BINDING"/>
    <property type="match status" value="2"/>
</dbReference>
<dbReference type="CDD" id="cd05930">
    <property type="entry name" value="A_NRPS"/>
    <property type="match status" value="1"/>
</dbReference>
<evidence type="ECO:0000256" key="2">
    <source>
        <dbReference type="ARBA" id="ARBA00022450"/>
    </source>
</evidence>
<keyword evidence="3" id="KW-0597">Phosphoprotein</keyword>
<dbReference type="InterPro" id="IPR029058">
    <property type="entry name" value="AB_hydrolase_fold"/>
</dbReference>
<comment type="caution">
    <text evidence="6">The sequence shown here is derived from an EMBL/GenBank/DDBJ whole genome shotgun (WGS) entry which is preliminary data.</text>
</comment>
<dbReference type="Gene3D" id="1.10.1200.10">
    <property type="entry name" value="ACP-like"/>
    <property type="match status" value="1"/>
</dbReference>
<dbReference type="Pfam" id="PF13193">
    <property type="entry name" value="AMP-binding_C"/>
    <property type="match status" value="2"/>
</dbReference>
<comment type="cofactor">
    <cofactor evidence="1">
        <name>pantetheine 4'-phosphate</name>
        <dbReference type="ChEBI" id="CHEBI:47942"/>
    </cofactor>
</comment>